<dbReference type="Proteomes" id="UP000501128">
    <property type="component" value="Chromosome"/>
</dbReference>
<feature type="transmembrane region" description="Helical" evidence="1">
    <location>
        <begin position="45"/>
        <end position="63"/>
    </location>
</feature>
<dbReference type="EMBL" id="CP051677">
    <property type="protein sequence ID" value="QJD79667.1"/>
    <property type="molecule type" value="Genomic_DNA"/>
</dbReference>
<organism evidence="2 3">
    <name type="scientific">Spirosoma rhododendri</name>
    <dbReference type="NCBI Taxonomy" id="2728024"/>
    <lineage>
        <taxon>Bacteria</taxon>
        <taxon>Pseudomonadati</taxon>
        <taxon>Bacteroidota</taxon>
        <taxon>Cytophagia</taxon>
        <taxon>Cytophagales</taxon>
        <taxon>Cytophagaceae</taxon>
        <taxon>Spirosoma</taxon>
    </lineage>
</organism>
<sequence>MHSEREKKLLTKFWVKGGVGAMFVGSGISVVLHGWGLRQASEDNWFWVSTGGFSLIMTGLRLIGDANRHRTMVDVLRELDQRKSPDQP</sequence>
<evidence type="ECO:0000313" key="2">
    <source>
        <dbReference type="EMBL" id="QJD79667.1"/>
    </source>
</evidence>
<keyword evidence="1" id="KW-0472">Membrane</keyword>
<accession>A0A7L5DUM7</accession>
<gene>
    <name evidence="2" type="ORF">HH216_15490</name>
</gene>
<keyword evidence="3" id="KW-1185">Reference proteome</keyword>
<keyword evidence="1" id="KW-1133">Transmembrane helix</keyword>
<evidence type="ECO:0000313" key="3">
    <source>
        <dbReference type="Proteomes" id="UP000501128"/>
    </source>
</evidence>
<dbReference type="RefSeq" id="WP_169551631.1">
    <property type="nucleotide sequence ID" value="NZ_CP051677.1"/>
</dbReference>
<dbReference type="KEGG" id="srho:HH216_15490"/>
<reference evidence="2 3" key="1">
    <citation type="submission" date="2020-04" db="EMBL/GenBank/DDBJ databases">
        <title>Genome sequencing of novel species.</title>
        <authorList>
            <person name="Heo J."/>
            <person name="Kim S.-J."/>
            <person name="Kim J.-S."/>
            <person name="Hong S.-B."/>
            <person name="Kwon S.-W."/>
        </authorList>
    </citation>
    <scope>NUCLEOTIDE SEQUENCE [LARGE SCALE GENOMIC DNA]</scope>
    <source>
        <strain evidence="2 3">CJU-R4</strain>
    </source>
</reference>
<dbReference type="AlphaFoldDB" id="A0A7L5DUM7"/>
<evidence type="ECO:0000256" key="1">
    <source>
        <dbReference type="SAM" id="Phobius"/>
    </source>
</evidence>
<protein>
    <submittedName>
        <fullName evidence="2">Uncharacterized protein</fullName>
    </submittedName>
</protein>
<feature type="transmembrane region" description="Helical" evidence="1">
    <location>
        <begin position="13"/>
        <end position="33"/>
    </location>
</feature>
<keyword evidence="1" id="KW-0812">Transmembrane</keyword>
<proteinExistence type="predicted"/>
<name>A0A7L5DUM7_9BACT</name>